<organism evidence="7 8">
    <name type="scientific">Clavelina lepadiformis</name>
    <name type="common">Light-bulb sea squirt</name>
    <name type="synonym">Ascidia lepadiformis</name>
    <dbReference type="NCBI Taxonomy" id="159417"/>
    <lineage>
        <taxon>Eukaryota</taxon>
        <taxon>Metazoa</taxon>
        <taxon>Chordata</taxon>
        <taxon>Tunicata</taxon>
        <taxon>Ascidiacea</taxon>
        <taxon>Aplousobranchia</taxon>
        <taxon>Clavelinidae</taxon>
        <taxon>Clavelina</taxon>
    </lineage>
</organism>
<dbReference type="Gene3D" id="3.30.1360.220">
    <property type="entry name" value="Domain of unknown function (DUF3480), N-terminal subdomain"/>
    <property type="match status" value="1"/>
</dbReference>
<dbReference type="Pfam" id="PF11979">
    <property type="entry name" value="SARA_C"/>
    <property type="match status" value="1"/>
</dbReference>
<feature type="compositionally biased region" description="Polar residues" evidence="5">
    <location>
        <begin position="378"/>
        <end position="391"/>
    </location>
</feature>
<dbReference type="InterPro" id="IPR017455">
    <property type="entry name" value="Znf_FYVE-rel"/>
</dbReference>
<feature type="region of interest" description="Disordered" evidence="5">
    <location>
        <begin position="74"/>
        <end position="98"/>
    </location>
</feature>
<feature type="compositionally biased region" description="Polar residues" evidence="5">
    <location>
        <begin position="429"/>
        <end position="491"/>
    </location>
</feature>
<keyword evidence="3" id="KW-0862">Zinc</keyword>
<dbReference type="InterPro" id="IPR011011">
    <property type="entry name" value="Znf_FYVE_PHD"/>
</dbReference>
<dbReference type="Gene3D" id="3.30.40.10">
    <property type="entry name" value="Zinc/RING finger domain, C3HC4 (zinc finger)"/>
    <property type="match status" value="1"/>
</dbReference>
<feature type="compositionally biased region" description="Basic and acidic residues" evidence="5">
    <location>
        <begin position="717"/>
        <end position="742"/>
    </location>
</feature>
<evidence type="ECO:0000256" key="4">
    <source>
        <dbReference type="PROSITE-ProRule" id="PRU00091"/>
    </source>
</evidence>
<dbReference type="InterPro" id="IPR022557">
    <property type="entry name" value="SARA-like_C"/>
</dbReference>
<evidence type="ECO:0000256" key="5">
    <source>
        <dbReference type="SAM" id="MobiDB-lite"/>
    </source>
</evidence>
<dbReference type="SMART" id="SM00064">
    <property type="entry name" value="FYVE"/>
    <property type="match status" value="1"/>
</dbReference>
<dbReference type="Pfam" id="PF01363">
    <property type="entry name" value="FYVE"/>
    <property type="match status" value="1"/>
</dbReference>
<dbReference type="SUPFAM" id="SSF57903">
    <property type="entry name" value="FYVE/PHD zinc finger"/>
    <property type="match status" value="1"/>
</dbReference>
<evidence type="ECO:0000313" key="7">
    <source>
        <dbReference type="EMBL" id="CAK8675675.1"/>
    </source>
</evidence>
<feature type="region of interest" description="Disordered" evidence="5">
    <location>
        <begin position="369"/>
        <end position="493"/>
    </location>
</feature>
<feature type="domain" description="FYVE-type" evidence="6">
    <location>
        <begin position="618"/>
        <end position="677"/>
    </location>
</feature>
<dbReference type="PANTHER" id="PTHR46319:SF3">
    <property type="entry name" value="ZINC FINGER FYVE DOMAIN-CONTAINING PROTEIN"/>
    <property type="match status" value="1"/>
</dbReference>
<accession>A0ABP0FB29</accession>
<protein>
    <recommendedName>
        <fullName evidence="6">FYVE-type domain-containing protein</fullName>
    </recommendedName>
</protein>
<dbReference type="InterPro" id="IPR000306">
    <property type="entry name" value="Znf_FYVE"/>
</dbReference>
<sequence>MEDPFFAAASDLDKILDDFEESEEPRKGNADPVHSKCETESAVEKPIFKKSDAHVEKTTTEIAPSAKITRKVLPQAKHRQDTVQTNNATDKENQTNVESTNNRVLPMEENNLLIDFSSSETLAPRSSSPLQTSEKTIHGLDFLVPLVSGQKDTQFQASVSNAKTHSQVLLDRPTKGLTMMGDSVPSNHITASMSDGAIQKQALSLDIETTETIVCNTQLQQPLDSANKVSQLSESSSTNKILLNSAKEIASNQPVGFQDHIQIDDSEFQQFMEEEIKELENIEEQLLQQDSYRQDTESESLTGKSTEEKCLENSKLVKVRLSTPAELNESSSFNPAVANDLPEQCHTIAPENHTEKATTVTHPKMKKIISQSKSSNKAFGQTSSIPTTAEEQPTDFLGKDIENRSDTAPRKNPNLKLKKESPSKRKHTTSLAIQQMDTEMSTSQNMQNSRSSQDDAPTQNLSSQTHVNGTSFHSPNHSQSENISDESSQSEPVGIGVNEERKIRRLHSVSPPSYSSVIAGDYAAGTIIQHDPAFTSHHNDQFSVAPSAAVAITPSENHTNSTQVEHGIEATEESAEDVARHGQTPDSESVLRAAAIAPTIYQSQTQRPGRVKPHWVPDQESPVCTKCRTKFTFTKRRHHCRACGRIFCSQCCSEKSKLEYLNNAEARVCVRCYQAVLQADVLASTLMVQNDGVLMQPSSPIAVPGTSSNSSPRPALRHQDNGSDGNDEPKSVRFSDGTRPDHPAVLPATPPLPTRLPRSKQRSSNGTRVPHHSFLPPVIMEYSDDGSYIVDEEPDPDFVLTLLRSGGVLPVTFALSPNLLVLVKLFRDGLSSFYYFLSLGLDSVGQAEVAILMQTEPSNDSIPYQAFNIYSHLFNIARKGKAIHAMDFIPCSDIWESTDNLFGSSEYAGLLFVRRTCQKVENLLSDTLDTRMPLVSNTVNFSAALFAVLVLKCEVPWAKLVPSRLLLGLGAKYKQYPYPLLNPCKRQPVYFEVGNTILGILCDFRNYKYKVVSVPGLSVLVKNSGVVINIPANRFTDIVKIMNSSNEHVLALGAETFIADDNCRSHLVCVEDQATHNYNSEIITYSSPNDEELTSGVGATFVVFNGSLKSGTAQQAKCTVVEDGIMIQLLPEKMAVFKDSLKAMDDFIINCNSSSTSSPAKQPIKPQDSNVPEEMEENPNEAGNEDEEVSPSLCRSVEVRWVGDDTKFNIGLSSPIDSLSFEGIVGFNVQGKSEKKGKRQVLRWNQVFFFRCTNDILDMSRLAEKVANGCFQALIPHVVLLRNSSMTKIGVRINIHPDDVGYAVGSHELPLPDPCLNALDDCLIPLVHEASANLQVDDEPVSFELIFSILDMKSSWKIVPK</sequence>
<evidence type="ECO:0000256" key="2">
    <source>
        <dbReference type="ARBA" id="ARBA00022771"/>
    </source>
</evidence>
<feature type="compositionally biased region" description="Basic and acidic residues" evidence="5">
    <location>
        <begin position="24"/>
        <end position="42"/>
    </location>
</feature>
<dbReference type="InterPro" id="IPR013083">
    <property type="entry name" value="Znf_RING/FYVE/PHD"/>
</dbReference>
<feature type="region of interest" description="Disordered" evidence="5">
    <location>
        <begin position="1"/>
        <end position="42"/>
    </location>
</feature>
<evidence type="ECO:0000256" key="1">
    <source>
        <dbReference type="ARBA" id="ARBA00022723"/>
    </source>
</evidence>
<proteinExistence type="predicted"/>
<dbReference type="Proteomes" id="UP001642483">
    <property type="component" value="Unassembled WGS sequence"/>
</dbReference>
<dbReference type="SMART" id="SM01421">
    <property type="entry name" value="DUF3480"/>
    <property type="match status" value="1"/>
</dbReference>
<evidence type="ECO:0000313" key="8">
    <source>
        <dbReference type="Proteomes" id="UP001642483"/>
    </source>
</evidence>
<gene>
    <name evidence="7" type="ORF">CVLEPA_LOCUS5223</name>
</gene>
<evidence type="ECO:0000259" key="6">
    <source>
        <dbReference type="PROSITE" id="PS50178"/>
    </source>
</evidence>
<keyword evidence="1" id="KW-0479">Metal-binding</keyword>
<keyword evidence="2 4" id="KW-0863">Zinc-finger</keyword>
<feature type="compositionally biased region" description="Basic and acidic residues" evidence="5">
    <location>
        <begin position="397"/>
        <end position="409"/>
    </location>
</feature>
<feature type="compositionally biased region" description="Polar residues" evidence="5">
    <location>
        <begin position="82"/>
        <end position="98"/>
    </location>
</feature>
<dbReference type="PROSITE" id="PS50178">
    <property type="entry name" value="ZF_FYVE"/>
    <property type="match status" value="1"/>
</dbReference>
<dbReference type="CDD" id="cd15729">
    <property type="entry name" value="FYVE_endofin"/>
    <property type="match status" value="1"/>
</dbReference>
<keyword evidence="8" id="KW-1185">Reference proteome</keyword>
<dbReference type="PANTHER" id="PTHR46319">
    <property type="entry name" value="ZINC FINGER FYVE DOMAIN-CONTAINING PROTEIN"/>
    <property type="match status" value="1"/>
</dbReference>
<reference evidence="7 8" key="1">
    <citation type="submission" date="2024-02" db="EMBL/GenBank/DDBJ databases">
        <authorList>
            <person name="Daric V."/>
            <person name="Darras S."/>
        </authorList>
    </citation>
    <scope>NUCLEOTIDE SEQUENCE [LARGE SCALE GENOMIC DNA]</scope>
</reference>
<dbReference type="EMBL" id="CAWYQH010000024">
    <property type="protein sequence ID" value="CAK8675675.1"/>
    <property type="molecule type" value="Genomic_DNA"/>
</dbReference>
<dbReference type="Gene3D" id="3.30.500.40">
    <property type="match status" value="1"/>
</dbReference>
<feature type="compositionally biased region" description="Acidic residues" evidence="5">
    <location>
        <begin position="1171"/>
        <end position="1189"/>
    </location>
</feature>
<evidence type="ECO:0000256" key="3">
    <source>
        <dbReference type="ARBA" id="ARBA00022833"/>
    </source>
</evidence>
<comment type="caution">
    <text evidence="7">The sequence shown here is derived from an EMBL/GenBank/DDBJ whole genome shotgun (WGS) entry which is preliminary data.</text>
</comment>
<feature type="region of interest" description="Disordered" evidence="5">
    <location>
        <begin position="698"/>
        <end position="772"/>
    </location>
</feature>
<name>A0ABP0FB29_CLALP</name>
<feature type="region of interest" description="Disordered" evidence="5">
    <location>
        <begin position="1154"/>
        <end position="1189"/>
    </location>
</feature>